<dbReference type="PATRIC" id="fig|56110.3.peg.3236"/>
<feature type="transmembrane region" description="Helical" evidence="1">
    <location>
        <begin position="57"/>
        <end position="76"/>
    </location>
</feature>
<dbReference type="AlphaFoldDB" id="K9THJ6"/>
<dbReference type="KEGG" id="oac:Oscil6304_2715"/>
<evidence type="ECO:0000313" key="2">
    <source>
        <dbReference type="EMBL" id="AFY82322.1"/>
    </source>
</evidence>
<reference evidence="2 3" key="1">
    <citation type="submission" date="2012-06" db="EMBL/GenBank/DDBJ databases">
        <title>Finished chromosome of genome of Oscillatoria acuminata PCC 6304.</title>
        <authorList>
            <consortium name="US DOE Joint Genome Institute"/>
            <person name="Gugger M."/>
            <person name="Coursin T."/>
            <person name="Rippka R."/>
            <person name="Tandeau De Marsac N."/>
            <person name="Huntemann M."/>
            <person name="Wei C.-L."/>
            <person name="Han J."/>
            <person name="Detter J.C."/>
            <person name="Han C."/>
            <person name="Tapia R."/>
            <person name="Davenport K."/>
            <person name="Daligault H."/>
            <person name="Erkkila T."/>
            <person name="Gu W."/>
            <person name="Munk A.C.C."/>
            <person name="Teshima H."/>
            <person name="Xu Y."/>
            <person name="Chain P."/>
            <person name="Chen A."/>
            <person name="Krypides N."/>
            <person name="Mavromatis K."/>
            <person name="Markowitz V."/>
            <person name="Szeto E."/>
            <person name="Ivanova N."/>
            <person name="Mikhailova N."/>
            <person name="Ovchinnikova G."/>
            <person name="Pagani I."/>
            <person name="Pati A."/>
            <person name="Goodwin L."/>
            <person name="Peters L."/>
            <person name="Pitluck S."/>
            <person name="Woyke T."/>
            <person name="Kerfeld C."/>
        </authorList>
    </citation>
    <scope>NUCLEOTIDE SEQUENCE [LARGE SCALE GENOMIC DNA]</scope>
    <source>
        <strain evidence="2 3">PCC 6304</strain>
    </source>
</reference>
<dbReference type="Proteomes" id="UP000010367">
    <property type="component" value="Chromosome"/>
</dbReference>
<keyword evidence="1" id="KW-1133">Transmembrane helix</keyword>
<keyword evidence="1" id="KW-0472">Membrane</keyword>
<keyword evidence="3" id="KW-1185">Reference proteome</keyword>
<protein>
    <submittedName>
        <fullName evidence="2">Uncharacterized protein</fullName>
    </submittedName>
</protein>
<dbReference type="OrthoDB" id="515244at2"/>
<dbReference type="HOGENOM" id="CLU_195991_0_0_3"/>
<keyword evidence="1" id="KW-0812">Transmembrane</keyword>
<accession>K9THJ6</accession>
<organism evidence="2 3">
    <name type="scientific">Oscillatoria acuminata PCC 6304</name>
    <dbReference type="NCBI Taxonomy" id="56110"/>
    <lineage>
        <taxon>Bacteria</taxon>
        <taxon>Bacillati</taxon>
        <taxon>Cyanobacteriota</taxon>
        <taxon>Cyanophyceae</taxon>
        <taxon>Oscillatoriophycideae</taxon>
        <taxon>Oscillatoriales</taxon>
        <taxon>Oscillatoriaceae</taxon>
        <taxon>Oscillatoria</taxon>
    </lineage>
</organism>
<gene>
    <name evidence="2" type="ORF">Oscil6304_2715</name>
</gene>
<evidence type="ECO:0000256" key="1">
    <source>
        <dbReference type="SAM" id="Phobius"/>
    </source>
</evidence>
<dbReference type="eggNOG" id="ENOG50330GS">
    <property type="taxonomic scope" value="Bacteria"/>
</dbReference>
<proteinExistence type="predicted"/>
<dbReference type="EMBL" id="CP003607">
    <property type="protein sequence ID" value="AFY82322.1"/>
    <property type="molecule type" value="Genomic_DNA"/>
</dbReference>
<name>K9THJ6_9CYAN</name>
<dbReference type="InParanoid" id="K9THJ6"/>
<evidence type="ECO:0000313" key="3">
    <source>
        <dbReference type="Proteomes" id="UP000010367"/>
    </source>
</evidence>
<dbReference type="RefSeq" id="WP_015148962.1">
    <property type="nucleotide sequence ID" value="NC_019693.1"/>
</dbReference>
<sequence>MKTDFNFPGKYLMGPVVFRPSFNEQSEVINANQAWSLFFTAGQEDKALGFNTEAGRFFTNLLMAIAVSGIIYSLFFSSNIG</sequence>